<sequence>MTYSYTQISQYLSCPRRYRHRYLDGWKEKDTRAAMLFGRAFEQALAALFRREDPGAVLFAQWSECQNQALHYSNGDSWDRMLQQGILLLTRFCQDDRVQIRQPRHNLQIKFTRPVAGNNDFVAYIDAIGRLDGRRCLLEWKTTASRYPEEPEGLLALDPQLVCYSWMTGIAEVAQIVFVRRRLVEVQYLRTTITDEQRQEFGHLVETTIRRIESAEFLPYSGIRFPQNPCSSRPYVGLCLGKQEMVDAALVRRPGAEDLGWLDELTY</sequence>
<organism evidence="2 3">
    <name type="scientific">Candidatus Sulfotelmatobacter kueseliae</name>
    <dbReference type="NCBI Taxonomy" id="2042962"/>
    <lineage>
        <taxon>Bacteria</taxon>
        <taxon>Pseudomonadati</taxon>
        <taxon>Acidobacteriota</taxon>
        <taxon>Terriglobia</taxon>
        <taxon>Terriglobales</taxon>
        <taxon>Candidatus Korobacteraceae</taxon>
        <taxon>Candidatus Sulfotelmatobacter</taxon>
    </lineage>
</organism>
<dbReference type="InterPro" id="IPR038726">
    <property type="entry name" value="PDDEXK_AddAB-type"/>
</dbReference>
<feature type="domain" description="PD-(D/E)XK endonuclease-like" evidence="1">
    <location>
        <begin position="3"/>
        <end position="239"/>
    </location>
</feature>
<gene>
    <name evidence="2" type="ORF">SBA1_1040038</name>
</gene>
<dbReference type="AlphaFoldDB" id="A0A2U3JYA1"/>
<evidence type="ECO:0000259" key="1">
    <source>
        <dbReference type="Pfam" id="PF12705"/>
    </source>
</evidence>
<dbReference type="PROSITE" id="PS51273">
    <property type="entry name" value="GATASE_TYPE_1"/>
    <property type="match status" value="1"/>
</dbReference>
<reference evidence="3" key="1">
    <citation type="submission" date="2018-02" db="EMBL/GenBank/DDBJ databases">
        <authorList>
            <person name="Hausmann B."/>
        </authorList>
    </citation>
    <scope>NUCLEOTIDE SEQUENCE [LARGE SCALE GENOMIC DNA]</scope>
    <source>
        <strain evidence="3">Peat soil MAG SbA1</strain>
    </source>
</reference>
<name>A0A2U3JYA1_9BACT</name>
<evidence type="ECO:0000313" key="2">
    <source>
        <dbReference type="EMBL" id="SPF32270.1"/>
    </source>
</evidence>
<dbReference type="EMBL" id="OMOD01000007">
    <property type="protein sequence ID" value="SPF32270.1"/>
    <property type="molecule type" value="Genomic_DNA"/>
</dbReference>
<dbReference type="OrthoDB" id="5413799at2"/>
<proteinExistence type="predicted"/>
<protein>
    <recommendedName>
        <fullName evidence="1">PD-(D/E)XK endonuclease-like domain-containing protein</fullName>
    </recommendedName>
</protein>
<dbReference type="InterPro" id="IPR011604">
    <property type="entry name" value="PDDEXK-like_dom_sf"/>
</dbReference>
<dbReference type="Proteomes" id="UP000238701">
    <property type="component" value="Unassembled WGS sequence"/>
</dbReference>
<dbReference type="Pfam" id="PF12705">
    <property type="entry name" value="PDDEXK_1"/>
    <property type="match status" value="1"/>
</dbReference>
<accession>A0A2U3JYA1</accession>
<evidence type="ECO:0000313" key="3">
    <source>
        <dbReference type="Proteomes" id="UP000238701"/>
    </source>
</evidence>
<dbReference type="Gene3D" id="3.90.320.10">
    <property type="match status" value="1"/>
</dbReference>